<sequence length="65" mass="7244">MVAEDHTNVRVLSLLAFNSFEQGDYQQAIGAWQVMLKLLPADDQRVAVIKRSIEQAKVQVGAENC</sequence>
<protein>
    <submittedName>
        <fullName evidence="4">Cytochrome c-type biogenesis protein CcmH</fullName>
    </submittedName>
</protein>
<dbReference type="Gene3D" id="1.25.40.10">
    <property type="entry name" value="Tetratricopeptide repeat domain"/>
    <property type="match status" value="1"/>
</dbReference>
<keyword evidence="2" id="KW-0802">TPR repeat</keyword>
<dbReference type="PANTHER" id="PTHR47870">
    <property type="entry name" value="CYTOCHROME C-TYPE BIOGENESIS PROTEIN CCMH"/>
    <property type="match status" value="1"/>
</dbReference>
<evidence type="ECO:0000256" key="2">
    <source>
        <dbReference type="ARBA" id="ARBA00022803"/>
    </source>
</evidence>
<feature type="domain" description="Cytochrome c-type biogenesis protein H TPR" evidence="3">
    <location>
        <begin position="1"/>
        <end position="46"/>
    </location>
</feature>
<evidence type="ECO:0000313" key="4">
    <source>
        <dbReference type="EMBL" id="VTR48014.1"/>
    </source>
</evidence>
<dbReference type="EMBL" id="CABEEZ010000118">
    <property type="protein sequence ID" value="VTR48014.1"/>
    <property type="molecule type" value="Genomic_DNA"/>
</dbReference>
<dbReference type="InterPro" id="IPR051263">
    <property type="entry name" value="C-type_cytochrome_biogenesis"/>
</dbReference>
<dbReference type="GO" id="GO:0005886">
    <property type="term" value="C:plasma membrane"/>
    <property type="evidence" value="ECO:0007669"/>
    <property type="project" value="TreeGrafter"/>
</dbReference>
<dbReference type="AlphaFoldDB" id="A0A4U9VWK4"/>
<accession>A0A4U9VWK4</accession>
<evidence type="ECO:0000256" key="1">
    <source>
        <dbReference type="ARBA" id="ARBA00022737"/>
    </source>
</evidence>
<evidence type="ECO:0000259" key="3">
    <source>
        <dbReference type="Pfam" id="PF23914"/>
    </source>
</evidence>
<gene>
    <name evidence="4" type="primary">ccmH_4</name>
    <name evidence="4" type="ORF">NCTC12965_05587</name>
</gene>
<dbReference type="InterPro" id="IPR056413">
    <property type="entry name" value="TPR_CcmH_CycH"/>
</dbReference>
<dbReference type="Pfam" id="PF23914">
    <property type="entry name" value="TPR_CcmH_CycH"/>
    <property type="match status" value="1"/>
</dbReference>
<proteinExistence type="predicted"/>
<dbReference type="SUPFAM" id="SSF48452">
    <property type="entry name" value="TPR-like"/>
    <property type="match status" value="1"/>
</dbReference>
<dbReference type="InterPro" id="IPR011990">
    <property type="entry name" value="TPR-like_helical_dom_sf"/>
</dbReference>
<dbReference type="PANTHER" id="PTHR47870:SF2">
    <property type="entry name" value="FORMATE-DEPENDENT NITRITE REDUCTASE COMPLEX SUBUNIT NRFF"/>
    <property type="match status" value="1"/>
</dbReference>
<organism evidence="4">
    <name type="scientific">Serratia fonticola</name>
    <dbReference type="NCBI Taxonomy" id="47917"/>
    <lineage>
        <taxon>Bacteria</taxon>
        <taxon>Pseudomonadati</taxon>
        <taxon>Pseudomonadota</taxon>
        <taxon>Gammaproteobacteria</taxon>
        <taxon>Enterobacterales</taxon>
        <taxon>Yersiniaceae</taxon>
        <taxon>Serratia</taxon>
    </lineage>
</organism>
<keyword evidence="1" id="KW-0677">Repeat</keyword>
<name>A0A4U9VWK4_SERFO</name>
<reference evidence="4" key="1">
    <citation type="submission" date="2019-05" db="EMBL/GenBank/DDBJ databases">
        <authorList>
            <consortium name="Pathogen Informatics"/>
        </authorList>
    </citation>
    <scope>NUCLEOTIDE SEQUENCE [LARGE SCALE GENOMIC DNA]</scope>
    <source>
        <strain evidence="4">NCTC12965</strain>
    </source>
</reference>